<feature type="transmembrane region" description="Helical" evidence="1">
    <location>
        <begin position="21"/>
        <end position="38"/>
    </location>
</feature>
<organism evidence="2 3">
    <name type="scientific">Massilia cellulosiltytica</name>
    <dbReference type="NCBI Taxonomy" id="2683234"/>
    <lineage>
        <taxon>Bacteria</taxon>
        <taxon>Pseudomonadati</taxon>
        <taxon>Pseudomonadota</taxon>
        <taxon>Betaproteobacteria</taxon>
        <taxon>Burkholderiales</taxon>
        <taxon>Oxalobacteraceae</taxon>
        <taxon>Telluria group</taxon>
        <taxon>Massilia</taxon>
    </lineage>
</organism>
<dbReference type="Pfam" id="PF10003">
    <property type="entry name" value="DUF2244"/>
    <property type="match status" value="1"/>
</dbReference>
<feature type="transmembrane region" description="Helical" evidence="1">
    <location>
        <begin position="44"/>
        <end position="63"/>
    </location>
</feature>
<comment type="caution">
    <text evidence="2">The sequence shown here is derived from an EMBL/GenBank/DDBJ whole genome shotgun (WGS) entry which is preliminary data.</text>
</comment>
<dbReference type="RefSeq" id="WP_056129504.1">
    <property type="nucleotide sequence ID" value="NZ_WSES01000015.1"/>
</dbReference>
<protein>
    <submittedName>
        <fullName evidence="2">DUF2244 domain-containing protein</fullName>
    </submittedName>
</protein>
<evidence type="ECO:0000313" key="3">
    <source>
        <dbReference type="Proteomes" id="UP000443353"/>
    </source>
</evidence>
<gene>
    <name evidence="2" type="ORF">GPY61_31255</name>
</gene>
<name>A0A7X3G818_9BURK</name>
<evidence type="ECO:0000313" key="2">
    <source>
        <dbReference type="EMBL" id="MVW64407.1"/>
    </source>
</evidence>
<dbReference type="EMBL" id="WSES01000015">
    <property type="protein sequence ID" value="MVW64407.1"/>
    <property type="molecule type" value="Genomic_DNA"/>
</dbReference>
<keyword evidence="1" id="KW-1133">Transmembrane helix</keyword>
<dbReference type="Proteomes" id="UP000443353">
    <property type="component" value="Unassembled WGS sequence"/>
</dbReference>
<reference evidence="2 3" key="1">
    <citation type="submission" date="2019-12" db="EMBL/GenBank/DDBJ databases">
        <authorList>
            <person name="Li C."/>
            <person name="Zhao J."/>
        </authorList>
    </citation>
    <scope>NUCLEOTIDE SEQUENCE [LARGE SCALE GENOMIC DNA]</scope>
    <source>
        <strain evidence="2 3">NEAU-DD11</strain>
    </source>
</reference>
<dbReference type="AlphaFoldDB" id="A0A7X3G818"/>
<keyword evidence="3" id="KW-1185">Reference proteome</keyword>
<dbReference type="InterPro" id="IPR019253">
    <property type="entry name" value="DUF2244_TM"/>
</dbReference>
<proteinExistence type="predicted"/>
<evidence type="ECO:0000256" key="1">
    <source>
        <dbReference type="SAM" id="Phobius"/>
    </source>
</evidence>
<sequence length="150" mass="17098">MTREWTLRRNCSLSPRQVARAYAVLCLGSLAVALGFLLHGIWFVLAFSLIELALVGLALLVYARHATDHERIALSESGLLVTCVQADHRELVRLDPLWTRVVVPDERRRTLIQLESRGVKVEIGRFVDDSRRRQVARELRQALRSVSAMR</sequence>
<keyword evidence="1" id="KW-0472">Membrane</keyword>
<accession>A0A7X3G818</accession>
<keyword evidence="1" id="KW-0812">Transmembrane</keyword>